<proteinExistence type="predicted"/>
<dbReference type="AlphaFoldDB" id="A0A1F7UXR3"/>
<evidence type="ECO:0000313" key="2">
    <source>
        <dbReference type="Proteomes" id="UP000176846"/>
    </source>
</evidence>
<accession>A0A1F7UXR3</accession>
<dbReference type="EMBL" id="MGEK01000019">
    <property type="protein sequence ID" value="OGL82518.1"/>
    <property type="molecule type" value="Genomic_DNA"/>
</dbReference>
<evidence type="ECO:0000313" key="1">
    <source>
        <dbReference type="EMBL" id="OGL82518.1"/>
    </source>
</evidence>
<name>A0A1F7UXR3_9BACT</name>
<protein>
    <submittedName>
        <fullName evidence="1">Uncharacterized protein</fullName>
    </submittedName>
</protein>
<reference evidence="1 2" key="1">
    <citation type="journal article" date="2016" name="Nat. Commun.">
        <title>Thousands of microbial genomes shed light on interconnected biogeochemical processes in an aquifer system.</title>
        <authorList>
            <person name="Anantharaman K."/>
            <person name="Brown C.T."/>
            <person name="Hug L.A."/>
            <person name="Sharon I."/>
            <person name="Castelle C.J."/>
            <person name="Probst A.J."/>
            <person name="Thomas B.C."/>
            <person name="Singh A."/>
            <person name="Wilkins M.J."/>
            <person name="Karaoz U."/>
            <person name="Brodie E.L."/>
            <person name="Williams K.H."/>
            <person name="Hubbard S.S."/>
            <person name="Banfield J.F."/>
        </authorList>
    </citation>
    <scope>NUCLEOTIDE SEQUENCE [LARGE SCALE GENOMIC DNA]</scope>
</reference>
<comment type="caution">
    <text evidence="1">The sequence shown here is derived from an EMBL/GenBank/DDBJ whole genome shotgun (WGS) entry which is preliminary data.</text>
</comment>
<gene>
    <name evidence="1" type="ORF">A2936_03810</name>
</gene>
<dbReference type="Proteomes" id="UP000176846">
    <property type="component" value="Unassembled WGS sequence"/>
</dbReference>
<sequence length="77" mass="8746">MCVYYSTKQKNAPSNVYTHQHQFLTYSAYIQNLTTVKFCIYILNTQNMSNKITELLNLKAYSPAPDPPPWRGAVGTG</sequence>
<organism evidence="1 2">
    <name type="scientific">Candidatus Uhrbacteria bacterium RIFCSPLOWO2_01_FULL_47_25</name>
    <dbReference type="NCBI Taxonomy" id="1802402"/>
    <lineage>
        <taxon>Bacteria</taxon>
        <taxon>Candidatus Uhriibacteriota</taxon>
    </lineage>
</organism>